<feature type="compositionally biased region" description="Acidic residues" evidence="1">
    <location>
        <begin position="198"/>
        <end position="228"/>
    </location>
</feature>
<dbReference type="PANTHER" id="PTHR12461:SF100">
    <property type="entry name" value="JMJC DOMAIN-CONTAINING PROTEIN 4"/>
    <property type="match status" value="1"/>
</dbReference>
<gene>
    <name evidence="3" type="ORF">BCR33DRAFT_852926</name>
</gene>
<name>A0A1Y2BZM6_9FUNG</name>
<dbReference type="SUPFAM" id="SSF51197">
    <property type="entry name" value="Clavaminate synthase-like"/>
    <property type="match status" value="1"/>
</dbReference>
<feature type="compositionally biased region" description="Acidic residues" evidence="1">
    <location>
        <begin position="235"/>
        <end position="263"/>
    </location>
</feature>
<dbReference type="Pfam" id="PF13621">
    <property type="entry name" value="Cupin_8"/>
    <property type="match status" value="1"/>
</dbReference>
<feature type="region of interest" description="Disordered" evidence="1">
    <location>
        <begin position="1"/>
        <end position="34"/>
    </location>
</feature>
<dbReference type="PROSITE" id="PS51184">
    <property type="entry name" value="JMJC"/>
    <property type="match status" value="1"/>
</dbReference>
<dbReference type="OrthoDB" id="415358at2759"/>
<dbReference type="AlphaFoldDB" id="A0A1Y2BZM6"/>
<evidence type="ECO:0000256" key="1">
    <source>
        <dbReference type="SAM" id="MobiDB-lite"/>
    </source>
</evidence>
<organism evidence="3 4">
    <name type="scientific">Rhizoclosmatium globosum</name>
    <dbReference type="NCBI Taxonomy" id="329046"/>
    <lineage>
        <taxon>Eukaryota</taxon>
        <taxon>Fungi</taxon>
        <taxon>Fungi incertae sedis</taxon>
        <taxon>Chytridiomycota</taxon>
        <taxon>Chytridiomycota incertae sedis</taxon>
        <taxon>Chytridiomycetes</taxon>
        <taxon>Chytridiales</taxon>
        <taxon>Chytriomycetaceae</taxon>
        <taxon>Rhizoclosmatium</taxon>
    </lineage>
</organism>
<dbReference type="PANTHER" id="PTHR12461">
    <property type="entry name" value="HYPOXIA-INDUCIBLE FACTOR 1 ALPHA INHIBITOR-RELATED"/>
    <property type="match status" value="1"/>
</dbReference>
<sequence length="447" mass="50561">METEDDDEEGEDDNDEEELRDDAEDELEDIDYDPLVDDNNENLLADFENFVKAPLPRLINDIPLRPKLIPTLVPQQLNLWMGAAPPEGVSSGLHHDYADNLYILLQGTKRVTLIAPSAAPKLDLYGDADLQVVHENGLISYDWAIGSDGSYAADVARWRYKVAAKALRDGVKAKMEGAEDVDLDALRKDVVESKQELDLAEEEEEEAAMYNDDDDDEDDDEEEDEDVFIEAPKDDGDDDEDEEMDDPERDDYVPDEGEDDIDEPPASFSKIDSGLLHSAQLTETYPELANVVKTTFEIKEGEMLYIPASWFHEVRSGPTSSKVGPHVALNYWFHPPNSLTPEDYETPYKTDFWSEQWESLESLIKKDSKPAIKNNSAKGWSKLVKGSDGEWVVSETANKEKDTVEEYQSYDEIPTHLRLAFKNPGVWTMRNAKTGMFMGRAKQATRH</sequence>
<evidence type="ECO:0000259" key="2">
    <source>
        <dbReference type="PROSITE" id="PS51184"/>
    </source>
</evidence>
<dbReference type="InterPro" id="IPR003347">
    <property type="entry name" value="JmjC_dom"/>
</dbReference>
<feature type="domain" description="JmjC" evidence="2">
    <location>
        <begin position="42"/>
        <end position="350"/>
    </location>
</feature>
<dbReference type="STRING" id="329046.A0A1Y2BZM6"/>
<evidence type="ECO:0000313" key="4">
    <source>
        <dbReference type="Proteomes" id="UP000193642"/>
    </source>
</evidence>
<protein>
    <submittedName>
        <fullName evidence="3">Clavaminate synthase-like protein</fullName>
    </submittedName>
</protein>
<comment type="caution">
    <text evidence="3">The sequence shown here is derived from an EMBL/GenBank/DDBJ whole genome shotgun (WGS) entry which is preliminary data.</text>
</comment>
<keyword evidence="4" id="KW-1185">Reference proteome</keyword>
<dbReference type="InterPro" id="IPR014710">
    <property type="entry name" value="RmlC-like_jellyroll"/>
</dbReference>
<dbReference type="InterPro" id="IPR041667">
    <property type="entry name" value="Cupin_8"/>
</dbReference>
<feature type="region of interest" description="Disordered" evidence="1">
    <location>
        <begin position="194"/>
        <end position="270"/>
    </location>
</feature>
<reference evidence="3 4" key="1">
    <citation type="submission" date="2016-07" db="EMBL/GenBank/DDBJ databases">
        <title>Pervasive Adenine N6-methylation of Active Genes in Fungi.</title>
        <authorList>
            <consortium name="DOE Joint Genome Institute"/>
            <person name="Mondo S.J."/>
            <person name="Dannebaum R.O."/>
            <person name="Kuo R.C."/>
            <person name="Labutti K."/>
            <person name="Haridas S."/>
            <person name="Kuo A."/>
            <person name="Salamov A."/>
            <person name="Ahrendt S.R."/>
            <person name="Lipzen A."/>
            <person name="Sullivan W."/>
            <person name="Andreopoulos W.B."/>
            <person name="Clum A."/>
            <person name="Lindquist E."/>
            <person name="Daum C."/>
            <person name="Ramamoorthy G.K."/>
            <person name="Gryganskyi A."/>
            <person name="Culley D."/>
            <person name="Magnuson J.K."/>
            <person name="James T.Y."/>
            <person name="O'Malley M.A."/>
            <person name="Stajich J.E."/>
            <person name="Spatafora J.W."/>
            <person name="Visel A."/>
            <person name="Grigoriev I.V."/>
        </authorList>
    </citation>
    <scope>NUCLEOTIDE SEQUENCE [LARGE SCALE GENOMIC DNA]</scope>
    <source>
        <strain evidence="3 4">JEL800</strain>
    </source>
</reference>
<dbReference type="Proteomes" id="UP000193642">
    <property type="component" value="Unassembled WGS sequence"/>
</dbReference>
<dbReference type="EMBL" id="MCGO01000036">
    <property type="protein sequence ID" value="ORY40211.1"/>
    <property type="molecule type" value="Genomic_DNA"/>
</dbReference>
<proteinExistence type="predicted"/>
<dbReference type="Gene3D" id="2.60.120.10">
    <property type="entry name" value="Jelly Rolls"/>
    <property type="match status" value="2"/>
</dbReference>
<accession>A0A1Y2BZM6</accession>
<evidence type="ECO:0000313" key="3">
    <source>
        <dbReference type="EMBL" id="ORY40211.1"/>
    </source>
</evidence>